<dbReference type="Proteomes" id="UP000317977">
    <property type="component" value="Unassembled WGS sequence"/>
</dbReference>
<organism evidence="2 3">
    <name type="scientific">Rubripirellula reticaptiva</name>
    <dbReference type="NCBI Taxonomy" id="2528013"/>
    <lineage>
        <taxon>Bacteria</taxon>
        <taxon>Pseudomonadati</taxon>
        <taxon>Planctomycetota</taxon>
        <taxon>Planctomycetia</taxon>
        <taxon>Pirellulales</taxon>
        <taxon>Pirellulaceae</taxon>
        <taxon>Rubripirellula</taxon>
    </lineage>
</organism>
<gene>
    <name evidence="2" type="ORF">Poly59_55850</name>
</gene>
<sequence length="41" mass="4443">MKDAEEFAGKKLVAVGRKPSGNVTPDGSRRSAKKLKQISKE</sequence>
<evidence type="ECO:0000313" key="2">
    <source>
        <dbReference type="EMBL" id="TWU46612.1"/>
    </source>
</evidence>
<dbReference type="EMBL" id="SJPX01000006">
    <property type="protein sequence ID" value="TWU46612.1"/>
    <property type="molecule type" value="Genomic_DNA"/>
</dbReference>
<dbReference type="AlphaFoldDB" id="A0A5C6EC92"/>
<name>A0A5C6EC92_9BACT</name>
<evidence type="ECO:0000256" key="1">
    <source>
        <dbReference type="SAM" id="MobiDB-lite"/>
    </source>
</evidence>
<protein>
    <submittedName>
        <fullName evidence="2">Uncharacterized protein</fullName>
    </submittedName>
</protein>
<feature type="compositionally biased region" description="Basic residues" evidence="1">
    <location>
        <begin position="30"/>
        <end position="41"/>
    </location>
</feature>
<feature type="region of interest" description="Disordered" evidence="1">
    <location>
        <begin position="1"/>
        <end position="41"/>
    </location>
</feature>
<reference evidence="2 3" key="1">
    <citation type="submission" date="2019-02" db="EMBL/GenBank/DDBJ databases">
        <title>Deep-cultivation of Planctomycetes and their phenomic and genomic characterization uncovers novel biology.</title>
        <authorList>
            <person name="Wiegand S."/>
            <person name="Jogler M."/>
            <person name="Boedeker C."/>
            <person name="Pinto D."/>
            <person name="Vollmers J."/>
            <person name="Rivas-Marin E."/>
            <person name="Kohn T."/>
            <person name="Peeters S.H."/>
            <person name="Heuer A."/>
            <person name="Rast P."/>
            <person name="Oberbeckmann S."/>
            <person name="Bunk B."/>
            <person name="Jeske O."/>
            <person name="Meyerdierks A."/>
            <person name="Storesund J.E."/>
            <person name="Kallscheuer N."/>
            <person name="Luecker S."/>
            <person name="Lage O.M."/>
            <person name="Pohl T."/>
            <person name="Merkel B.J."/>
            <person name="Hornburger P."/>
            <person name="Mueller R.-W."/>
            <person name="Bruemmer F."/>
            <person name="Labrenz M."/>
            <person name="Spormann A.M."/>
            <person name="Op Den Camp H."/>
            <person name="Overmann J."/>
            <person name="Amann R."/>
            <person name="Jetten M.S.M."/>
            <person name="Mascher T."/>
            <person name="Medema M.H."/>
            <person name="Devos D.P."/>
            <person name="Kaster A.-K."/>
            <person name="Ovreas L."/>
            <person name="Rohde M."/>
            <person name="Galperin M.Y."/>
            <person name="Jogler C."/>
        </authorList>
    </citation>
    <scope>NUCLEOTIDE SEQUENCE [LARGE SCALE GENOMIC DNA]</scope>
    <source>
        <strain evidence="2 3">Poly59</strain>
    </source>
</reference>
<evidence type="ECO:0000313" key="3">
    <source>
        <dbReference type="Proteomes" id="UP000317977"/>
    </source>
</evidence>
<proteinExistence type="predicted"/>
<keyword evidence="3" id="KW-1185">Reference proteome</keyword>
<dbReference type="AntiFam" id="ANF00255">
    <property type="entry name" value="Protein of unknown function (DUF1584)"/>
</dbReference>
<comment type="caution">
    <text evidence="2">The sequence shown here is derived from an EMBL/GenBank/DDBJ whole genome shotgun (WGS) entry which is preliminary data.</text>
</comment>
<accession>A0A5C6EC92</accession>
<dbReference type="RefSeq" id="WP_146537110.1">
    <property type="nucleotide sequence ID" value="NZ_SJPX01000006.1"/>
</dbReference>